<keyword evidence="1" id="KW-0472">Membrane</keyword>
<proteinExistence type="predicted"/>
<reference evidence="2 3" key="1">
    <citation type="submission" date="2024-10" db="EMBL/GenBank/DDBJ databases">
        <title>The Natural Products Discovery Center: Release of the First 8490 Sequenced Strains for Exploring Actinobacteria Biosynthetic Diversity.</title>
        <authorList>
            <person name="Kalkreuter E."/>
            <person name="Kautsar S.A."/>
            <person name="Yang D."/>
            <person name="Bader C.D."/>
            <person name="Teijaro C.N."/>
            <person name="Fluegel L."/>
            <person name="Davis C.M."/>
            <person name="Simpson J.R."/>
            <person name="Lauterbach L."/>
            <person name="Steele A.D."/>
            <person name="Gui C."/>
            <person name="Meng S."/>
            <person name="Li G."/>
            <person name="Viehrig K."/>
            <person name="Ye F."/>
            <person name="Su P."/>
            <person name="Kiefer A.F."/>
            <person name="Nichols A."/>
            <person name="Cepeda A.J."/>
            <person name="Yan W."/>
            <person name="Fan B."/>
            <person name="Jiang Y."/>
            <person name="Adhikari A."/>
            <person name="Zheng C.-J."/>
            <person name="Schuster L."/>
            <person name="Cowan T.M."/>
            <person name="Smanski M.J."/>
            <person name="Chevrette M.G."/>
            <person name="De Carvalho L.P.S."/>
            <person name="Shen B."/>
        </authorList>
    </citation>
    <scope>NUCLEOTIDE SEQUENCE [LARGE SCALE GENOMIC DNA]</scope>
    <source>
        <strain evidence="2 3">NPDC007066</strain>
    </source>
</reference>
<evidence type="ECO:0000313" key="2">
    <source>
        <dbReference type="EMBL" id="MFE9224930.1"/>
    </source>
</evidence>
<name>A0ABW6L8Y5_9ACTN</name>
<evidence type="ECO:0008006" key="4">
    <source>
        <dbReference type="Google" id="ProtNLM"/>
    </source>
</evidence>
<keyword evidence="1" id="KW-0812">Transmembrane</keyword>
<dbReference type="EMBL" id="JBIAFP010000005">
    <property type="protein sequence ID" value="MFE9224930.1"/>
    <property type="molecule type" value="Genomic_DNA"/>
</dbReference>
<protein>
    <recommendedName>
        <fullName evidence="4">Secreted protein</fullName>
    </recommendedName>
</protein>
<dbReference type="RefSeq" id="WP_248504164.1">
    <property type="nucleotide sequence ID" value="NZ_JBEYGJ010000044.1"/>
</dbReference>
<dbReference type="Proteomes" id="UP001601288">
    <property type="component" value="Unassembled WGS sequence"/>
</dbReference>
<comment type="caution">
    <text evidence="2">The sequence shown here is derived from an EMBL/GenBank/DDBJ whole genome shotgun (WGS) entry which is preliminary data.</text>
</comment>
<sequence>MRDTVTVVALVGVVTAFPRVLIFCLMCRERRRLVVLARACGHDGLVLEHRGADRARLALRQARGEDARG</sequence>
<keyword evidence="1" id="KW-1133">Transmembrane helix</keyword>
<organism evidence="2 3">
    <name type="scientific">Streptomyces massasporeus</name>
    <dbReference type="NCBI Taxonomy" id="67324"/>
    <lineage>
        <taxon>Bacteria</taxon>
        <taxon>Bacillati</taxon>
        <taxon>Actinomycetota</taxon>
        <taxon>Actinomycetes</taxon>
        <taxon>Kitasatosporales</taxon>
        <taxon>Streptomycetaceae</taxon>
        <taxon>Streptomyces</taxon>
    </lineage>
</organism>
<accession>A0ABW6L8Y5</accession>
<evidence type="ECO:0000313" key="3">
    <source>
        <dbReference type="Proteomes" id="UP001601288"/>
    </source>
</evidence>
<feature type="transmembrane region" description="Helical" evidence="1">
    <location>
        <begin position="6"/>
        <end position="26"/>
    </location>
</feature>
<evidence type="ECO:0000256" key="1">
    <source>
        <dbReference type="SAM" id="Phobius"/>
    </source>
</evidence>
<gene>
    <name evidence="2" type="ORF">ACFYM3_09910</name>
</gene>
<keyword evidence="3" id="KW-1185">Reference proteome</keyword>